<evidence type="ECO:0008006" key="3">
    <source>
        <dbReference type="Google" id="ProtNLM"/>
    </source>
</evidence>
<dbReference type="EMBL" id="JAQNDM010000002">
    <property type="protein sequence ID" value="MDC0710750.1"/>
    <property type="molecule type" value="Genomic_DNA"/>
</dbReference>
<dbReference type="RefSeq" id="WP_272140483.1">
    <property type="nucleotide sequence ID" value="NZ_JAQNDM010000002.1"/>
</dbReference>
<comment type="caution">
    <text evidence="1">The sequence shown here is derived from an EMBL/GenBank/DDBJ whole genome shotgun (WGS) entry which is preliminary data.</text>
</comment>
<dbReference type="Proteomes" id="UP001221838">
    <property type="component" value="Unassembled WGS sequence"/>
</dbReference>
<evidence type="ECO:0000313" key="1">
    <source>
        <dbReference type="EMBL" id="MDC0710750.1"/>
    </source>
</evidence>
<proteinExistence type="predicted"/>
<accession>A0ABT5DCC5</accession>
<gene>
    <name evidence="1" type="ORF">POL68_19900</name>
</gene>
<name>A0ABT5DCC5_9BACT</name>
<protein>
    <recommendedName>
        <fullName evidence="3">Phage major capsid protein</fullName>
    </recommendedName>
</protein>
<organism evidence="1 2">
    <name type="scientific">Stigmatella ashevillensis</name>
    <dbReference type="NCBI Taxonomy" id="2995309"/>
    <lineage>
        <taxon>Bacteria</taxon>
        <taxon>Pseudomonadati</taxon>
        <taxon>Myxococcota</taxon>
        <taxon>Myxococcia</taxon>
        <taxon>Myxococcales</taxon>
        <taxon>Cystobacterineae</taxon>
        <taxon>Archangiaceae</taxon>
        <taxon>Stigmatella</taxon>
    </lineage>
</organism>
<evidence type="ECO:0000313" key="2">
    <source>
        <dbReference type="Proteomes" id="UP001221838"/>
    </source>
</evidence>
<reference evidence="1 2" key="1">
    <citation type="submission" date="2022-11" db="EMBL/GenBank/DDBJ databases">
        <title>Minimal conservation of predation-associated metabolite biosynthetic gene clusters underscores biosynthetic potential of Myxococcota including descriptions for ten novel species: Archangium lansinium sp. nov., Myxococcus landrumus sp. nov., Nannocystis bai.</title>
        <authorList>
            <person name="Ahearne A."/>
            <person name="Stevens C."/>
            <person name="Dowd S."/>
        </authorList>
    </citation>
    <scope>NUCLEOTIDE SEQUENCE [LARGE SCALE GENOMIC DNA]</scope>
    <source>
        <strain evidence="1 2">NCWAL01</strain>
    </source>
</reference>
<sequence>MSQKSKNRANGKNAKLGASFEQELGPLVKAIDEAVLGIPDEQQRQEVRQLVGEAVHGALRQLAVRSGARGPVTSLAAPVDEAVNAIKQVQSLGFVEFTTGLINGTFDAIIAATLKQMDAYAQLVADLAKTLTEFKAENVTEGQITAHLAINYPDGVGGTSVSPSYTFTPTAADPATGIPAKTANQKLLEVAKALEVATAGNKTPLKFTGLTGDKFTEAQVNQARSAVGEMLAISMIEHLRAMAREGMARIVITDGELLSKLTFNVTATAEQTVQKNQYQQTQYGGSVRAHVGFRVWGASASAYYNTLNISTVNETSHDKVTMNAEIIGMVKLRFKTETFAPIATDGPIE</sequence>
<keyword evidence="2" id="KW-1185">Reference proteome</keyword>